<dbReference type="EMBL" id="CP031700">
    <property type="protein sequence ID" value="QEY25371.1"/>
    <property type="molecule type" value="Genomic_DNA"/>
</dbReference>
<dbReference type="NCBIfam" id="TIGR02391">
    <property type="entry name" value="hypoth_ymh"/>
    <property type="match status" value="1"/>
</dbReference>
<protein>
    <submittedName>
        <fullName evidence="2">TIGR02391 family protein</fullName>
    </submittedName>
</protein>
<organism evidence="2 3">
    <name type="scientific">Neisseria zalophi</name>
    <dbReference type="NCBI Taxonomy" id="640030"/>
    <lineage>
        <taxon>Bacteria</taxon>
        <taxon>Pseudomonadati</taxon>
        <taxon>Pseudomonadota</taxon>
        <taxon>Betaproteobacteria</taxon>
        <taxon>Neisseriales</taxon>
        <taxon>Neisseriaceae</taxon>
        <taxon>Neisseria</taxon>
    </lineage>
</organism>
<dbReference type="KEGG" id="nzl:D0T92_01670"/>
<dbReference type="AlphaFoldDB" id="A0A5J6PRN3"/>
<evidence type="ECO:0000313" key="2">
    <source>
        <dbReference type="EMBL" id="QEY25371.1"/>
    </source>
</evidence>
<name>A0A5J6PRN3_9NEIS</name>
<gene>
    <name evidence="2" type="ORF">D0T92_01670</name>
</gene>
<dbReference type="RefSeq" id="WP_151049606.1">
    <property type="nucleotide sequence ID" value="NZ_CP031700.1"/>
</dbReference>
<dbReference type="Pfam" id="PF09509">
    <property type="entry name" value="Hypoth_Ymh"/>
    <property type="match status" value="1"/>
</dbReference>
<reference evidence="2 3" key="1">
    <citation type="submission" date="2018-08" db="EMBL/GenBank/DDBJ databases">
        <title>Neisseria zalophi ATCC BAA-2455 complete genome.</title>
        <authorList>
            <person name="Veseli I.A."/>
            <person name="Buttler R."/>
            <person name="Mascarenhas dos Santos A.C."/>
            <person name="Pombert J.-F."/>
        </authorList>
    </citation>
    <scope>NUCLEOTIDE SEQUENCE [LARGE SCALE GENOMIC DNA]</scope>
    <source>
        <strain evidence="2 3">ATCC BAA-2455</strain>
    </source>
</reference>
<evidence type="ECO:0000313" key="3">
    <source>
        <dbReference type="Proteomes" id="UP000325713"/>
    </source>
</evidence>
<feature type="domain" description="Conserved hypothetical protein CHP02391" evidence="1">
    <location>
        <begin position="138"/>
        <end position="256"/>
    </location>
</feature>
<evidence type="ECO:0000259" key="1">
    <source>
        <dbReference type="Pfam" id="PF09509"/>
    </source>
</evidence>
<accession>A0A5J6PRN3</accession>
<sequence>MSQQQPFNEGTIEALARVLGECGSGTDITRILNDRGLPDHSGESTKWRRLYFIFLTSQKETNSPNKILDFIRSFLTPARFVGRNEELENHRTKLNTILVMVGLELGKDGQFRIVHPATTLDEAEKRVQTIRERLKGRAIHSEVEKYCRAELMQENYFHAVFEASKGLAQRIRELSGTDGDGAQLIDKVFSVERPLLAINTLRTETEKSEHKGFAQLLKGCFAAIRNPLAHEPKILWSGENDTADYLSLLSLLHRKLDDAVPTRLGKTIKNSVKTN</sequence>
<dbReference type="Proteomes" id="UP000325713">
    <property type="component" value="Chromosome"/>
</dbReference>
<dbReference type="OrthoDB" id="1863356at2"/>
<proteinExistence type="predicted"/>
<keyword evidence="3" id="KW-1185">Reference proteome</keyword>
<dbReference type="InterPro" id="IPR012654">
    <property type="entry name" value="CHP02391"/>
</dbReference>